<dbReference type="GO" id="GO:0016757">
    <property type="term" value="F:glycosyltransferase activity"/>
    <property type="evidence" value="ECO:0007669"/>
    <property type="project" value="UniProtKB-KW"/>
</dbReference>
<evidence type="ECO:0000256" key="1">
    <source>
        <dbReference type="ARBA" id="ARBA00022676"/>
    </source>
</evidence>
<evidence type="ECO:0000256" key="2">
    <source>
        <dbReference type="ARBA" id="ARBA00022679"/>
    </source>
</evidence>
<dbReference type="PANTHER" id="PTHR43630:SF1">
    <property type="entry name" value="POLY-BETA-1,6-N-ACETYL-D-GLUCOSAMINE SYNTHASE"/>
    <property type="match status" value="1"/>
</dbReference>
<reference evidence="5" key="1">
    <citation type="submission" date="2016-10" db="EMBL/GenBank/DDBJ databases">
        <authorList>
            <person name="Varghese N."/>
            <person name="Submissions S."/>
        </authorList>
    </citation>
    <scope>NUCLEOTIDE SEQUENCE [LARGE SCALE GENOMIC DNA]</scope>
    <source>
        <strain evidence="5">Mob M</strain>
    </source>
</reference>
<dbReference type="RefSeq" id="WP_091935890.1">
    <property type="nucleotide sequence ID" value="NZ_FOUJ01000003.1"/>
</dbReference>
<keyword evidence="1" id="KW-0328">Glycosyltransferase</keyword>
<name>A0A1I4RX63_9EURY</name>
<evidence type="ECO:0000259" key="3">
    <source>
        <dbReference type="Pfam" id="PF00535"/>
    </source>
</evidence>
<dbReference type="STRING" id="487685.SAMN04488696_1635"/>
<dbReference type="Proteomes" id="UP000198535">
    <property type="component" value="Unassembled WGS sequence"/>
</dbReference>
<keyword evidence="5" id="KW-1185">Reference proteome</keyword>
<protein>
    <submittedName>
        <fullName evidence="4">Glycosyl transferase family 2</fullName>
    </submittedName>
</protein>
<evidence type="ECO:0000313" key="5">
    <source>
        <dbReference type="Proteomes" id="UP000198535"/>
    </source>
</evidence>
<dbReference type="InterPro" id="IPR029044">
    <property type="entry name" value="Nucleotide-diphossugar_trans"/>
</dbReference>
<sequence>MDMRSYILVTPCKDEEVSLPKLAESVINQEITPVLWIIVDDGSTDNTPDILDELCSNHSWIRSVRLNEKPRDLGVHVSHVYRTGFNTAIEYCKKNDIKYNYIASVDADIILDEDYYSTLMAEFESDSKLGICSGHVGNIINGSIVWSNFRDDLPSGGARLWNIQCFNDTGGFLLTCSPDSVSNVKAKLKGWKTRQFIKTKALSTRPYSSAQGQWKGYKRLGSNNYFIGYSPIHVLLKGTKMLYSKKGYHKPGIGIAYIMGYFTDFILLKPQIEDEDILNYYRDKRLKEIICSRISNLTNSK</sequence>
<keyword evidence="2 4" id="KW-0808">Transferase</keyword>
<proteinExistence type="predicted"/>
<dbReference type="Gene3D" id="3.90.550.10">
    <property type="entry name" value="Spore Coat Polysaccharide Biosynthesis Protein SpsA, Chain A"/>
    <property type="match status" value="1"/>
</dbReference>
<dbReference type="PANTHER" id="PTHR43630">
    <property type="entry name" value="POLY-BETA-1,6-N-ACETYL-D-GLUCOSAMINE SYNTHASE"/>
    <property type="match status" value="1"/>
</dbReference>
<accession>A0A1I4RX63</accession>
<gene>
    <name evidence="4" type="ORF">SAMN04488696_1635</name>
</gene>
<dbReference type="SUPFAM" id="SSF53448">
    <property type="entry name" value="Nucleotide-diphospho-sugar transferases"/>
    <property type="match status" value="1"/>
</dbReference>
<organism evidence="4 5">
    <name type="scientific">Methanolobus profundi</name>
    <dbReference type="NCBI Taxonomy" id="487685"/>
    <lineage>
        <taxon>Archaea</taxon>
        <taxon>Methanobacteriati</taxon>
        <taxon>Methanobacteriota</taxon>
        <taxon>Stenosarchaea group</taxon>
        <taxon>Methanomicrobia</taxon>
        <taxon>Methanosarcinales</taxon>
        <taxon>Methanosarcinaceae</taxon>
        <taxon>Methanolobus</taxon>
    </lineage>
</organism>
<dbReference type="EMBL" id="FOUJ01000003">
    <property type="protein sequence ID" value="SFM56807.1"/>
    <property type="molecule type" value="Genomic_DNA"/>
</dbReference>
<evidence type="ECO:0000313" key="4">
    <source>
        <dbReference type="EMBL" id="SFM56807.1"/>
    </source>
</evidence>
<dbReference type="OrthoDB" id="46222at2157"/>
<dbReference type="AlphaFoldDB" id="A0A1I4RX63"/>
<dbReference type="Pfam" id="PF00535">
    <property type="entry name" value="Glycos_transf_2"/>
    <property type="match status" value="1"/>
</dbReference>
<dbReference type="InterPro" id="IPR001173">
    <property type="entry name" value="Glyco_trans_2-like"/>
</dbReference>
<feature type="domain" description="Glycosyltransferase 2-like" evidence="3">
    <location>
        <begin position="9"/>
        <end position="148"/>
    </location>
</feature>